<evidence type="ECO:0000313" key="5">
    <source>
        <dbReference type="Proteomes" id="UP000823775"/>
    </source>
</evidence>
<dbReference type="Gene3D" id="3.30.200.20">
    <property type="entry name" value="Phosphorylase Kinase, domain 1"/>
    <property type="match status" value="1"/>
</dbReference>
<evidence type="ECO:0000256" key="2">
    <source>
        <dbReference type="ARBA" id="ARBA00022840"/>
    </source>
</evidence>
<evidence type="ECO:0000313" key="4">
    <source>
        <dbReference type="EMBL" id="MCD7463111.1"/>
    </source>
</evidence>
<dbReference type="InterPro" id="IPR011009">
    <property type="entry name" value="Kinase-like_dom_sf"/>
</dbReference>
<evidence type="ECO:0000256" key="1">
    <source>
        <dbReference type="ARBA" id="ARBA00022741"/>
    </source>
</evidence>
<keyword evidence="5" id="KW-1185">Reference proteome</keyword>
<keyword evidence="4" id="KW-0418">Kinase</keyword>
<dbReference type="PANTHER" id="PTHR24055">
    <property type="entry name" value="MITOGEN-ACTIVATED PROTEIN KINASE"/>
    <property type="match status" value="1"/>
</dbReference>
<dbReference type="SMART" id="SM00220">
    <property type="entry name" value="S_TKc"/>
    <property type="match status" value="1"/>
</dbReference>
<dbReference type="GO" id="GO:0016301">
    <property type="term" value="F:kinase activity"/>
    <property type="evidence" value="ECO:0007669"/>
    <property type="project" value="UniProtKB-KW"/>
</dbReference>
<dbReference type="SUPFAM" id="SSF56112">
    <property type="entry name" value="Protein kinase-like (PK-like)"/>
    <property type="match status" value="1"/>
</dbReference>
<comment type="caution">
    <text evidence="4">The sequence shown here is derived from an EMBL/GenBank/DDBJ whole genome shotgun (WGS) entry which is preliminary data.</text>
</comment>
<dbReference type="InterPro" id="IPR000719">
    <property type="entry name" value="Prot_kinase_dom"/>
</dbReference>
<dbReference type="PROSITE" id="PS50011">
    <property type="entry name" value="PROTEIN_KINASE_DOM"/>
    <property type="match status" value="1"/>
</dbReference>
<reference evidence="4 5" key="1">
    <citation type="journal article" date="2021" name="BMC Genomics">
        <title>Datura genome reveals duplications of psychoactive alkaloid biosynthetic genes and high mutation rate following tissue culture.</title>
        <authorList>
            <person name="Rajewski A."/>
            <person name="Carter-House D."/>
            <person name="Stajich J."/>
            <person name="Litt A."/>
        </authorList>
    </citation>
    <scope>NUCLEOTIDE SEQUENCE [LARGE SCALE GENOMIC DNA]</scope>
    <source>
        <strain evidence="4">AR-01</strain>
    </source>
</reference>
<dbReference type="Pfam" id="PF00069">
    <property type="entry name" value="Pkinase"/>
    <property type="match status" value="1"/>
</dbReference>
<keyword evidence="2" id="KW-0067">ATP-binding</keyword>
<protein>
    <submittedName>
        <fullName evidence="4">Mitogen-activated protein kinase</fullName>
    </submittedName>
</protein>
<sequence length="159" mass="17948">MNVQGSGDVDFFTEYGEGSRYRIEKVTGKGSYGVVCSAYNTHLGEKVAIKKINDIFEHISDATPNVFHRDLKPKNILANADCKLKIYDFGLARVAFNDTPTTIFWTNLITFHIDTRKDCCLNASMIDFFLKNEPQPTLTKNFVHLTQSQARVMQSTTDA</sequence>
<dbReference type="EMBL" id="JACEIK010000865">
    <property type="protein sequence ID" value="MCD7463111.1"/>
    <property type="molecule type" value="Genomic_DNA"/>
</dbReference>
<evidence type="ECO:0000259" key="3">
    <source>
        <dbReference type="PROSITE" id="PS50011"/>
    </source>
</evidence>
<name>A0ABS8SWD9_DATST</name>
<keyword evidence="4" id="KW-0808">Transferase</keyword>
<accession>A0ABS8SWD9</accession>
<organism evidence="4 5">
    <name type="scientific">Datura stramonium</name>
    <name type="common">Jimsonweed</name>
    <name type="synonym">Common thornapple</name>
    <dbReference type="NCBI Taxonomy" id="4076"/>
    <lineage>
        <taxon>Eukaryota</taxon>
        <taxon>Viridiplantae</taxon>
        <taxon>Streptophyta</taxon>
        <taxon>Embryophyta</taxon>
        <taxon>Tracheophyta</taxon>
        <taxon>Spermatophyta</taxon>
        <taxon>Magnoliopsida</taxon>
        <taxon>eudicotyledons</taxon>
        <taxon>Gunneridae</taxon>
        <taxon>Pentapetalae</taxon>
        <taxon>asterids</taxon>
        <taxon>lamiids</taxon>
        <taxon>Solanales</taxon>
        <taxon>Solanaceae</taxon>
        <taxon>Solanoideae</taxon>
        <taxon>Datureae</taxon>
        <taxon>Datura</taxon>
    </lineage>
</organism>
<dbReference type="Proteomes" id="UP000823775">
    <property type="component" value="Unassembled WGS sequence"/>
</dbReference>
<gene>
    <name evidence="4" type="primary">MPK16_3</name>
    <name evidence="4" type="ORF">HAX54_049980</name>
</gene>
<keyword evidence="1" id="KW-0547">Nucleotide-binding</keyword>
<feature type="domain" description="Protein kinase" evidence="3">
    <location>
        <begin position="1"/>
        <end position="159"/>
    </location>
</feature>
<proteinExistence type="predicted"/>
<dbReference type="Gene3D" id="1.10.510.10">
    <property type="entry name" value="Transferase(Phosphotransferase) domain 1"/>
    <property type="match status" value="1"/>
</dbReference>
<dbReference type="InterPro" id="IPR050117">
    <property type="entry name" value="MAPK"/>
</dbReference>